<keyword evidence="2 3" id="KW-0732">Signal</keyword>
<feature type="domain" description="NodB homology" evidence="4">
    <location>
        <begin position="77"/>
        <end position="340"/>
    </location>
</feature>
<protein>
    <submittedName>
        <fullName evidence="5">Polysaccharide deacetylase family protein</fullName>
    </submittedName>
</protein>
<feature type="signal peptide" evidence="3">
    <location>
        <begin position="1"/>
        <end position="20"/>
    </location>
</feature>
<evidence type="ECO:0000313" key="5">
    <source>
        <dbReference type="EMBL" id="MEH8017391.1"/>
    </source>
</evidence>
<evidence type="ECO:0000256" key="1">
    <source>
        <dbReference type="ARBA" id="ARBA00004613"/>
    </source>
</evidence>
<dbReference type="RefSeq" id="WP_335735797.1">
    <property type="nucleotide sequence ID" value="NZ_JALAAR010000006.1"/>
</dbReference>
<dbReference type="Proteomes" id="UP001375382">
    <property type="component" value="Unassembled WGS sequence"/>
</dbReference>
<dbReference type="SUPFAM" id="SSF88713">
    <property type="entry name" value="Glycoside hydrolase/deacetylase"/>
    <property type="match status" value="1"/>
</dbReference>
<proteinExistence type="predicted"/>
<dbReference type="Gene3D" id="3.20.20.370">
    <property type="entry name" value="Glycoside hydrolase/deacetylase"/>
    <property type="match status" value="1"/>
</dbReference>
<dbReference type="EMBL" id="JALAAR010000006">
    <property type="protein sequence ID" value="MEH8017391.1"/>
    <property type="molecule type" value="Genomic_DNA"/>
</dbReference>
<dbReference type="CDD" id="cd10973">
    <property type="entry name" value="CE4_DAC_u4_5s"/>
    <property type="match status" value="1"/>
</dbReference>
<reference evidence="5 6" key="1">
    <citation type="journal article" date="2023" name="Ecotoxicol. Environ. Saf.">
        <title>Mercury remediation potential of mercury-resistant strain Rheinheimera metallidurans sp. nov. isolated from a municipal waste dumping site.</title>
        <authorList>
            <person name="Yadav V."/>
            <person name="Manjhi A."/>
            <person name="Vadakedath N."/>
        </authorList>
    </citation>
    <scope>NUCLEOTIDE SEQUENCE [LARGE SCALE GENOMIC DNA]</scope>
    <source>
        <strain evidence="5 6">E-49</strain>
    </source>
</reference>
<comment type="subcellular location">
    <subcellularLocation>
        <location evidence="1">Secreted</location>
    </subcellularLocation>
</comment>
<evidence type="ECO:0000256" key="2">
    <source>
        <dbReference type="ARBA" id="ARBA00022729"/>
    </source>
</evidence>
<sequence>MKSLILFYSVLLSLLFPAQAAVMLIYHHVASDTPRSTSVTADELRGHLQYLKDNDFQVIGLDLLIKQLREGTAVADNAVVITFDDSYENNFTTAHPILQQFGYPYTIFISPGSIDKGDGPLLTWQQIKQMSDDGVLVANHAMWHEHMAAPEANETEQQWLTRMRQSILAAEDKIAQVTGQRHQWLAYPYGEYSTALEQLVSELGFIGIGQHSGAVSNNSVLTRLPRFPAAGRYADLNDLAQKLRTLAFNISDYHGVDPLLQGVNPPLLTLSLQVTDFSRTQLQCFAGSEVLKPEWLNDTTFRVSAAKPLAKGRSRYNCTAPSLSKKGYFYWYSQPWLNQP</sequence>
<gene>
    <name evidence="5" type="ORF">MN202_09110</name>
</gene>
<organism evidence="5 6">
    <name type="scientific">Rheinheimera muenzenbergensis</name>
    <dbReference type="NCBI Taxonomy" id="1193628"/>
    <lineage>
        <taxon>Bacteria</taxon>
        <taxon>Pseudomonadati</taxon>
        <taxon>Pseudomonadota</taxon>
        <taxon>Gammaproteobacteria</taxon>
        <taxon>Chromatiales</taxon>
        <taxon>Chromatiaceae</taxon>
        <taxon>Rheinheimera</taxon>
    </lineage>
</organism>
<dbReference type="InterPro" id="IPR051398">
    <property type="entry name" value="Polysacch_Deacetylase"/>
</dbReference>
<name>A0ABU8C6U8_9GAMM</name>
<dbReference type="InterPro" id="IPR002509">
    <property type="entry name" value="NODB_dom"/>
</dbReference>
<evidence type="ECO:0000259" key="4">
    <source>
        <dbReference type="PROSITE" id="PS51677"/>
    </source>
</evidence>
<keyword evidence="6" id="KW-1185">Reference proteome</keyword>
<accession>A0ABU8C6U8</accession>
<dbReference type="Pfam" id="PF01522">
    <property type="entry name" value="Polysacc_deac_1"/>
    <property type="match status" value="1"/>
</dbReference>
<evidence type="ECO:0000256" key="3">
    <source>
        <dbReference type="SAM" id="SignalP"/>
    </source>
</evidence>
<comment type="caution">
    <text evidence="5">The sequence shown here is derived from an EMBL/GenBank/DDBJ whole genome shotgun (WGS) entry which is preliminary data.</text>
</comment>
<evidence type="ECO:0000313" key="6">
    <source>
        <dbReference type="Proteomes" id="UP001375382"/>
    </source>
</evidence>
<dbReference type="PANTHER" id="PTHR34216:SF3">
    <property type="entry name" value="POLY-BETA-1,6-N-ACETYL-D-GLUCOSAMINE N-DEACETYLASE"/>
    <property type="match status" value="1"/>
</dbReference>
<dbReference type="PANTHER" id="PTHR34216">
    <property type="match status" value="1"/>
</dbReference>
<dbReference type="InterPro" id="IPR011330">
    <property type="entry name" value="Glyco_hydro/deAcase_b/a-brl"/>
</dbReference>
<dbReference type="PROSITE" id="PS51677">
    <property type="entry name" value="NODB"/>
    <property type="match status" value="1"/>
</dbReference>
<feature type="chain" id="PRO_5045176697" evidence="3">
    <location>
        <begin position="21"/>
        <end position="340"/>
    </location>
</feature>